<comment type="caution">
    <text evidence="1">The sequence shown here is derived from an EMBL/GenBank/DDBJ whole genome shotgun (WGS) entry which is preliminary data.</text>
</comment>
<dbReference type="OrthoDB" id="2449628at2759"/>
<dbReference type="EMBL" id="JAABOA010004290">
    <property type="protein sequence ID" value="KAF9577856.1"/>
    <property type="molecule type" value="Genomic_DNA"/>
</dbReference>
<dbReference type="AlphaFoldDB" id="A0A9P6KAM1"/>
<name>A0A9P6KAM1_9FUNG</name>
<sequence>MAFEHPFALLDVGTTSANLDQALDSQTELKISIKSCLNEAVRQANETKRVCQELIGCYLEAVFSTGPTEEDRKLFSILCPAVSSGVTNDAADTEEYKQSQHSAHLGFYCTLLGYLYSEKPIVSKGSGVSVKLLLDRVSTLRLDVRRVERNISYPTRQLLRSVAVQLLAEIIRVYCNGSLEMESMTQCESRDKRGFVHRGSILIDGFRMYILAFKMK</sequence>
<organism evidence="1 2">
    <name type="scientific">Lunasporangiospora selenospora</name>
    <dbReference type="NCBI Taxonomy" id="979761"/>
    <lineage>
        <taxon>Eukaryota</taxon>
        <taxon>Fungi</taxon>
        <taxon>Fungi incertae sedis</taxon>
        <taxon>Mucoromycota</taxon>
        <taxon>Mortierellomycotina</taxon>
        <taxon>Mortierellomycetes</taxon>
        <taxon>Mortierellales</taxon>
        <taxon>Mortierellaceae</taxon>
        <taxon>Lunasporangiospora</taxon>
    </lineage>
</organism>
<keyword evidence="2" id="KW-1185">Reference proteome</keyword>
<proteinExistence type="predicted"/>
<accession>A0A9P6KAM1</accession>
<protein>
    <submittedName>
        <fullName evidence="1">Uncharacterized protein</fullName>
    </submittedName>
</protein>
<dbReference type="Proteomes" id="UP000780801">
    <property type="component" value="Unassembled WGS sequence"/>
</dbReference>
<reference evidence="1" key="1">
    <citation type="journal article" date="2020" name="Fungal Divers.">
        <title>Resolving the Mortierellaceae phylogeny through synthesis of multi-gene phylogenetics and phylogenomics.</title>
        <authorList>
            <person name="Vandepol N."/>
            <person name="Liber J."/>
            <person name="Desiro A."/>
            <person name="Na H."/>
            <person name="Kennedy M."/>
            <person name="Barry K."/>
            <person name="Grigoriev I.V."/>
            <person name="Miller A.N."/>
            <person name="O'Donnell K."/>
            <person name="Stajich J.E."/>
            <person name="Bonito G."/>
        </authorList>
    </citation>
    <scope>NUCLEOTIDE SEQUENCE</scope>
    <source>
        <strain evidence="1">KOD1015</strain>
    </source>
</reference>
<gene>
    <name evidence="1" type="ORF">BGW38_006671</name>
</gene>
<evidence type="ECO:0000313" key="2">
    <source>
        <dbReference type="Proteomes" id="UP000780801"/>
    </source>
</evidence>
<evidence type="ECO:0000313" key="1">
    <source>
        <dbReference type="EMBL" id="KAF9577856.1"/>
    </source>
</evidence>
<feature type="non-terminal residue" evidence="1">
    <location>
        <position position="1"/>
    </location>
</feature>